<protein>
    <recommendedName>
        <fullName evidence="3">RNase III domain-containing protein</fullName>
    </recommendedName>
</protein>
<accession>A0ABU1AXQ2</accession>
<dbReference type="Proteomes" id="UP001225316">
    <property type="component" value="Unassembled WGS sequence"/>
</dbReference>
<sequence length="103" mass="11859">MIEEEKRTKAWIGDAVLALFAREWILKQSDISVKQRAEVFIQMTSNQFLSSLGEPTAMEAEIGVVYEDQGLQAAFEFIEGKFLPLFIKRRTKSKQPGSYRTRK</sequence>
<comment type="caution">
    <text evidence="1">The sequence shown here is derived from an EMBL/GenBank/DDBJ whole genome shotgun (WGS) entry which is preliminary data.</text>
</comment>
<keyword evidence="2" id="KW-1185">Reference proteome</keyword>
<name>A0ABU1AXQ2_9BACT</name>
<evidence type="ECO:0000313" key="1">
    <source>
        <dbReference type="EMBL" id="MDQ8208014.1"/>
    </source>
</evidence>
<dbReference type="EMBL" id="JARXHW010000023">
    <property type="protein sequence ID" value="MDQ8208014.1"/>
    <property type="molecule type" value="Genomic_DNA"/>
</dbReference>
<reference evidence="1 2" key="1">
    <citation type="submission" date="2023-04" db="EMBL/GenBank/DDBJ databases">
        <title>A novel bacteria isolated from coastal sediment.</title>
        <authorList>
            <person name="Liu X.-J."/>
            <person name="Du Z.-J."/>
        </authorList>
    </citation>
    <scope>NUCLEOTIDE SEQUENCE [LARGE SCALE GENOMIC DNA]</scope>
    <source>
        <strain evidence="1 2">SDUM461003</strain>
    </source>
</reference>
<evidence type="ECO:0008006" key="3">
    <source>
        <dbReference type="Google" id="ProtNLM"/>
    </source>
</evidence>
<dbReference type="RefSeq" id="WP_308950406.1">
    <property type="nucleotide sequence ID" value="NZ_JARXHW010000023.1"/>
</dbReference>
<dbReference type="SUPFAM" id="SSF69065">
    <property type="entry name" value="RNase III domain-like"/>
    <property type="match status" value="1"/>
</dbReference>
<evidence type="ECO:0000313" key="2">
    <source>
        <dbReference type="Proteomes" id="UP001225316"/>
    </source>
</evidence>
<gene>
    <name evidence="1" type="ORF">QEH52_10865</name>
</gene>
<organism evidence="1 2">
    <name type="scientific">Thalassobacterium maritimum</name>
    <dbReference type="NCBI Taxonomy" id="3041265"/>
    <lineage>
        <taxon>Bacteria</taxon>
        <taxon>Pseudomonadati</taxon>
        <taxon>Verrucomicrobiota</taxon>
        <taxon>Opitutia</taxon>
        <taxon>Puniceicoccales</taxon>
        <taxon>Coraliomargaritaceae</taxon>
        <taxon>Thalassobacterium</taxon>
    </lineage>
</organism>
<proteinExistence type="predicted"/>
<dbReference type="InterPro" id="IPR036389">
    <property type="entry name" value="RNase_III_sf"/>
</dbReference>